<name>A0AA40KWM8_9HYME</name>
<sequence length="131" mass="14597">MTNVFAGYTFMANRSGNLLIEKQKFNEGTTEETPPIARWYSGPSEPAVAAISCKLYDSAFERGCTEETNSAFANDRTAASVRGTYSYVSCLRSRSTDTEHVGNYGYCFRERTETKIHLSVVYGNPKNRAHA</sequence>
<gene>
    <name evidence="1" type="ORF">K0M31_000250</name>
</gene>
<reference evidence="1" key="1">
    <citation type="submission" date="2021-10" db="EMBL/GenBank/DDBJ databases">
        <title>Melipona bicolor Genome sequencing and assembly.</title>
        <authorList>
            <person name="Araujo N.S."/>
            <person name="Arias M.C."/>
        </authorList>
    </citation>
    <scope>NUCLEOTIDE SEQUENCE</scope>
    <source>
        <strain evidence="1">USP_2M_L1-L4_2017</strain>
        <tissue evidence="1">Whole body</tissue>
    </source>
</reference>
<keyword evidence="2" id="KW-1185">Reference proteome</keyword>
<proteinExistence type="predicted"/>
<comment type="caution">
    <text evidence="1">The sequence shown here is derived from an EMBL/GenBank/DDBJ whole genome shotgun (WGS) entry which is preliminary data.</text>
</comment>
<evidence type="ECO:0000313" key="2">
    <source>
        <dbReference type="Proteomes" id="UP001177670"/>
    </source>
</evidence>
<dbReference type="EMBL" id="JAHYIQ010000001">
    <property type="protein sequence ID" value="KAK1135663.1"/>
    <property type="molecule type" value="Genomic_DNA"/>
</dbReference>
<organism evidence="1 2">
    <name type="scientific">Melipona bicolor</name>
    <dbReference type="NCBI Taxonomy" id="60889"/>
    <lineage>
        <taxon>Eukaryota</taxon>
        <taxon>Metazoa</taxon>
        <taxon>Ecdysozoa</taxon>
        <taxon>Arthropoda</taxon>
        <taxon>Hexapoda</taxon>
        <taxon>Insecta</taxon>
        <taxon>Pterygota</taxon>
        <taxon>Neoptera</taxon>
        <taxon>Endopterygota</taxon>
        <taxon>Hymenoptera</taxon>
        <taxon>Apocrita</taxon>
        <taxon>Aculeata</taxon>
        <taxon>Apoidea</taxon>
        <taxon>Anthophila</taxon>
        <taxon>Apidae</taxon>
        <taxon>Melipona</taxon>
    </lineage>
</organism>
<dbReference type="Proteomes" id="UP001177670">
    <property type="component" value="Unassembled WGS sequence"/>
</dbReference>
<accession>A0AA40KWM8</accession>
<protein>
    <submittedName>
        <fullName evidence="1">Uncharacterized protein</fullName>
    </submittedName>
</protein>
<dbReference type="AlphaFoldDB" id="A0AA40KWM8"/>
<evidence type="ECO:0000313" key="1">
    <source>
        <dbReference type="EMBL" id="KAK1135663.1"/>
    </source>
</evidence>